<keyword evidence="3" id="KW-0732">Signal</keyword>
<organism evidence="5 6">
    <name type="scientific">Nocardioides bigeumensis</name>
    <dbReference type="NCBI Taxonomy" id="433657"/>
    <lineage>
        <taxon>Bacteria</taxon>
        <taxon>Bacillati</taxon>
        <taxon>Actinomycetota</taxon>
        <taxon>Actinomycetes</taxon>
        <taxon>Propionibacteriales</taxon>
        <taxon>Nocardioidaceae</taxon>
        <taxon>Nocardioides</taxon>
    </lineage>
</organism>
<dbReference type="EMBL" id="BAAAQQ010000001">
    <property type="protein sequence ID" value="GAA2113475.1"/>
    <property type="molecule type" value="Genomic_DNA"/>
</dbReference>
<keyword evidence="2" id="KW-0813">Transport</keyword>
<evidence type="ECO:0000259" key="4">
    <source>
        <dbReference type="Pfam" id="PF00496"/>
    </source>
</evidence>
<evidence type="ECO:0000256" key="3">
    <source>
        <dbReference type="ARBA" id="ARBA00022729"/>
    </source>
</evidence>
<accession>A0ABN2XJM0</accession>
<name>A0ABN2XJM0_9ACTN</name>
<comment type="caution">
    <text evidence="5">The sequence shown here is derived from an EMBL/GenBank/DDBJ whole genome shotgun (WGS) entry which is preliminary data.</text>
</comment>
<feature type="domain" description="Solute-binding protein family 5" evidence="4">
    <location>
        <begin position="70"/>
        <end position="436"/>
    </location>
</feature>
<dbReference type="SUPFAM" id="SSF53850">
    <property type="entry name" value="Periplasmic binding protein-like II"/>
    <property type="match status" value="1"/>
</dbReference>
<dbReference type="Pfam" id="PF00496">
    <property type="entry name" value="SBP_bac_5"/>
    <property type="match status" value="1"/>
</dbReference>
<dbReference type="Gene3D" id="3.40.190.10">
    <property type="entry name" value="Periplasmic binding protein-like II"/>
    <property type="match status" value="1"/>
</dbReference>
<reference evidence="5 6" key="1">
    <citation type="journal article" date="2019" name="Int. J. Syst. Evol. Microbiol.">
        <title>The Global Catalogue of Microorganisms (GCM) 10K type strain sequencing project: providing services to taxonomists for standard genome sequencing and annotation.</title>
        <authorList>
            <consortium name="The Broad Institute Genomics Platform"/>
            <consortium name="The Broad Institute Genome Sequencing Center for Infectious Disease"/>
            <person name="Wu L."/>
            <person name="Ma J."/>
        </authorList>
    </citation>
    <scope>NUCLEOTIDE SEQUENCE [LARGE SCALE GENOMIC DNA]</scope>
    <source>
        <strain evidence="5 6">JCM 16021</strain>
    </source>
</reference>
<sequence>MLLLGPFLLAACGGDSSDGGGGDGGDTTLRVTRDGPIFPVFHPVRATDNTYPLLYLIYSNLVHLESDEKTVIPDLAESWEASADATTFTFTLADGVKWQDGEAFTVDDVAFTAWWGARYPDAFQGLPMVWTQIEGAEETAESGAELSGVEVVDDKTIRFTLSAPNADFLQALANAPNVIVPKHILENEDADTIEKVSATTESPIGTGPFKLTEYAADQYVQFEANADYFKGAPAVDRIIWKILPVEQMATQLESGDLDMALGLDQSNRANLEGVEGIELVESTSVGMVGLYTRTDAPYLQDKRVRQAMYYAIDRQGLIDNLLDGAAELLWNPPGINYENLNQYAYDPDAARALLKEAGWDENQVLQVVYWKDMSNAAKVLPIIQEQLAEVGIKVELNPLEIDDWDDMVTNPDRRTEWDLDLEFGGSFGLGPDQSSRSYGNCEGPKVQTGFQDCALAQLFVDGRATTDQAERDRIYGKAAAIINDAADAIYLWQPILLTPVSSKVGNLEVYPFDRHSFMRANEWTMD</sequence>
<evidence type="ECO:0000313" key="5">
    <source>
        <dbReference type="EMBL" id="GAA2113475.1"/>
    </source>
</evidence>
<dbReference type="CDD" id="cd00995">
    <property type="entry name" value="PBP2_NikA_DppA_OppA_like"/>
    <property type="match status" value="1"/>
</dbReference>
<dbReference type="InterPro" id="IPR000914">
    <property type="entry name" value="SBP_5_dom"/>
</dbReference>
<evidence type="ECO:0000256" key="1">
    <source>
        <dbReference type="ARBA" id="ARBA00005695"/>
    </source>
</evidence>
<keyword evidence="6" id="KW-1185">Reference proteome</keyword>
<protein>
    <submittedName>
        <fullName evidence="5">ABC transporter substrate-binding protein</fullName>
    </submittedName>
</protein>
<gene>
    <name evidence="5" type="ORF">GCM10009843_01210</name>
</gene>
<dbReference type="Gene3D" id="3.10.105.10">
    <property type="entry name" value="Dipeptide-binding Protein, Domain 3"/>
    <property type="match status" value="1"/>
</dbReference>
<dbReference type="PIRSF" id="PIRSF002741">
    <property type="entry name" value="MppA"/>
    <property type="match status" value="1"/>
</dbReference>
<evidence type="ECO:0000313" key="6">
    <source>
        <dbReference type="Proteomes" id="UP001500575"/>
    </source>
</evidence>
<dbReference type="PANTHER" id="PTHR30290">
    <property type="entry name" value="PERIPLASMIC BINDING COMPONENT OF ABC TRANSPORTER"/>
    <property type="match status" value="1"/>
</dbReference>
<proteinExistence type="inferred from homology"/>
<dbReference type="PANTHER" id="PTHR30290:SF9">
    <property type="entry name" value="OLIGOPEPTIDE-BINDING PROTEIN APPA"/>
    <property type="match status" value="1"/>
</dbReference>
<dbReference type="InterPro" id="IPR030678">
    <property type="entry name" value="Peptide/Ni-bd"/>
</dbReference>
<evidence type="ECO:0000256" key="2">
    <source>
        <dbReference type="ARBA" id="ARBA00022448"/>
    </source>
</evidence>
<dbReference type="InterPro" id="IPR039424">
    <property type="entry name" value="SBP_5"/>
</dbReference>
<dbReference type="Proteomes" id="UP001500575">
    <property type="component" value="Unassembled WGS sequence"/>
</dbReference>
<dbReference type="Gene3D" id="3.90.76.10">
    <property type="entry name" value="Dipeptide-binding Protein, Domain 1"/>
    <property type="match status" value="1"/>
</dbReference>
<comment type="similarity">
    <text evidence="1">Belongs to the bacterial solute-binding protein 5 family.</text>
</comment>